<dbReference type="SMART" id="SM01260">
    <property type="entry name" value="LANC_like"/>
    <property type="match status" value="1"/>
</dbReference>
<reference evidence="5" key="1">
    <citation type="submission" date="2017-11" db="EMBL/GenBank/DDBJ databases">
        <title>The sensing device of the deep-sea amphipod.</title>
        <authorList>
            <person name="Kobayashi H."/>
            <person name="Nagahama T."/>
            <person name="Arai W."/>
            <person name="Sasagawa Y."/>
            <person name="Umeda M."/>
            <person name="Hayashi T."/>
            <person name="Nikaido I."/>
            <person name="Watanabe H."/>
            <person name="Oguri K."/>
            <person name="Kitazato H."/>
            <person name="Fujioka K."/>
            <person name="Kido Y."/>
            <person name="Takami H."/>
        </authorList>
    </citation>
    <scope>NUCLEOTIDE SEQUENCE</scope>
    <source>
        <tissue evidence="5">Whole body</tissue>
    </source>
</reference>
<evidence type="ECO:0000256" key="1">
    <source>
        <dbReference type="ARBA" id="ARBA00007179"/>
    </source>
</evidence>
<dbReference type="EMBL" id="IACT01002720">
    <property type="protein sequence ID" value="LAC21984.1"/>
    <property type="molecule type" value="mRNA"/>
</dbReference>
<dbReference type="EMBL" id="IACF01002529">
    <property type="protein sequence ID" value="LAB68179.1"/>
    <property type="molecule type" value="mRNA"/>
</dbReference>
<keyword evidence="3" id="KW-0479">Metal-binding</keyword>
<dbReference type="GO" id="GO:0031179">
    <property type="term" value="P:peptide modification"/>
    <property type="evidence" value="ECO:0007669"/>
    <property type="project" value="InterPro"/>
</dbReference>
<evidence type="ECO:0000313" key="5">
    <source>
        <dbReference type="EMBL" id="LAC21984.1"/>
    </source>
</evidence>
<dbReference type="GO" id="GO:0046872">
    <property type="term" value="F:metal ion binding"/>
    <property type="evidence" value="ECO:0007669"/>
    <property type="project" value="UniProtKB-KW"/>
</dbReference>
<dbReference type="CDD" id="cd04794">
    <property type="entry name" value="euk_LANCL"/>
    <property type="match status" value="1"/>
</dbReference>
<dbReference type="InterPro" id="IPR007822">
    <property type="entry name" value="LANC-like"/>
</dbReference>
<dbReference type="InterPro" id="IPR020464">
    <property type="entry name" value="LanC-like_prot_euk"/>
</dbReference>
<name>A0A2P2I2F0_9CRUS</name>
<dbReference type="GO" id="GO:0005975">
    <property type="term" value="P:carbohydrate metabolic process"/>
    <property type="evidence" value="ECO:0007669"/>
    <property type="project" value="InterPro"/>
</dbReference>
<dbReference type="AlphaFoldDB" id="A0A2P2I2F0"/>
<dbReference type="FunFam" id="1.50.10.10:FF:000012">
    <property type="entry name" value="LanC-like protein 3"/>
    <property type="match status" value="1"/>
</dbReference>
<dbReference type="InterPro" id="IPR012341">
    <property type="entry name" value="6hp_glycosidase-like_sf"/>
</dbReference>
<organism evidence="4">
    <name type="scientific">Hirondellea gigas</name>
    <dbReference type="NCBI Taxonomy" id="1518452"/>
    <lineage>
        <taxon>Eukaryota</taxon>
        <taxon>Metazoa</taxon>
        <taxon>Ecdysozoa</taxon>
        <taxon>Arthropoda</taxon>
        <taxon>Crustacea</taxon>
        <taxon>Multicrustacea</taxon>
        <taxon>Malacostraca</taxon>
        <taxon>Eumalacostraca</taxon>
        <taxon>Peracarida</taxon>
        <taxon>Amphipoda</taxon>
        <taxon>Amphilochidea</taxon>
        <taxon>Lysianassida</taxon>
        <taxon>Lysianassidira</taxon>
        <taxon>Lysianassoidea</taxon>
        <taxon>Lysianassidae</taxon>
        <taxon>Hirondellea</taxon>
    </lineage>
</organism>
<evidence type="ECO:0000313" key="4">
    <source>
        <dbReference type="EMBL" id="LAB68179.1"/>
    </source>
</evidence>
<comment type="similarity">
    <text evidence="1">Belongs to the LanC-like protein family.</text>
</comment>
<dbReference type="PRINTS" id="PR01951">
    <property type="entry name" value="LANCEUKARYTE"/>
</dbReference>
<dbReference type="GO" id="GO:0005886">
    <property type="term" value="C:plasma membrane"/>
    <property type="evidence" value="ECO:0007669"/>
    <property type="project" value="TreeGrafter"/>
</dbReference>
<feature type="binding site" evidence="3">
    <location>
        <position position="345"/>
    </location>
    <ligand>
        <name>Zn(2+)</name>
        <dbReference type="ChEBI" id="CHEBI:29105"/>
    </ligand>
</feature>
<proteinExistence type="evidence at transcript level"/>
<dbReference type="PRINTS" id="PR01950">
    <property type="entry name" value="LANCSUPER"/>
</dbReference>
<protein>
    <recommendedName>
        <fullName evidence="2">LanC-like protein 3 homolog</fullName>
    </recommendedName>
</protein>
<sequence>MNVEPKRYFLNHYPDFEDGGPSTITITPEKQKEMLDMLVNIVLKNFTKEAKHTDGGLYVGLAGGGYMMLYLSQLPGTESSRQTQYLQEALCFLKRPIQYMQAAGNRQHITDKTGFLTGNVGIMAVAAVVHHKLGQCAERDQALQQILEAGTILQEPNWFTNGGDELFVGRAGFLCATLWLRKHLNTQVYPDSECHRMLHTMLESGVQYSKATNSSLPLMYHYYGTQYLGAAHGLAGILLVMLSFPGWLQQSPNAAAVLKQTIDGIAALQQPDGNFPCAMDEVASAGGRAEEDELVHWCHGAPGMIYLFAKAYTVFSDTKYLDICIKCGEVTWQKGLLKKGAGICHGIAGSGYVFLLLYRLTGDPKYIHRCKCYAKFIFSETFRKARTPDCPFSLFEGLAGTVCYLGDMLVPQQAAFPFFDLI</sequence>
<evidence type="ECO:0000256" key="2">
    <source>
        <dbReference type="ARBA" id="ARBA00069999"/>
    </source>
</evidence>
<dbReference type="PANTHER" id="PTHR12736">
    <property type="entry name" value="LANC-LIKE PROTEIN"/>
    <property type="match status" value="1"/>
</dbReference>
<dbReference type="Gene3D" id="1.50.10.10">
    <property type="match status" value="1"/>
</dbReference>
<accession>A0A2P2I2F0</accession>
<dbReference type="SUPFAM" id="SSF158745">
    <property type="entry name" value="LanC-like"/>
    <property type="match status" value="1"/>
</dbReference>
<dbReference type="PANTHER" id="PTHR12736:SF7">
    <property type="entry name" value="LANC-LIKE PROTEIN 3"/>
    <property type="match status" value="1"/>
</dbReference>
<evidence type="ECO:0000256" key="3">
    <source>
        <dbReference type="PIRSR" id="PIRSR607822-1"/>
    </source>
</evidence>
<feature type="binding site" evidence="3">
    <location>
        <position position="298"/>
    </location>
    <ligand>
        <name>Zn(2+)</name>
        <dbReference type="ChEBI" id="CHEBI:29105"/>
    </ligand>
</feature>
<keyword evidence="3" id="KW-0862">Zinc</keyword>
<dbReference type="Pfam" id="PF05147">
    <property type="entry name" value="LANC_like"/>
    <property type="match status" value="1"/>
</dbReference>
<feature type="binding site" evidence="3">
    <location>
        <position position="344"/>
    </location>
    <ligand>
        <name>Zn(2+)</name>
        <dbReference type="ChEBI" id="CHEBI:29105"/>
    </ligand>
</feature>
<reference evidence="4" key="2">
    <citation type="journal article" date="2018" name="Biosci. Biotechnol. Biochem.">
        <title>Polysaccharide hydrolase of the hadal zone amphipods Hirondellea gigas.</title>
        <authorList>
            <person name="Kobayashi H."/>
            <person name="Nagahama T."/>
            <person name="Arai W."/>
            <person name="Sasagawa Y."/>
            <person name="Umeda M."/>
            <person name="Hayashi T."/>
            <person name="Nikaido I."/>
            <person name="Watanabe H."/>
            <person name="Oguri K."/>
            <person name="Kitazato H."/>
            <person name="Fujioka K."/>
            <person name="Kido Y."/>
            <person name="Takami H."/>
        </authorList>
    </citation>
    <scope>NUCLEOTIDE SEQUENCE</scope>
    <source>
        <tissue evidence="4">Whole body</tissue>
    </source>
</reference>